<dbReference type="GeneID" id="68749455"/>
<dbReference type="GO" id="GO:0030416">
    <property type="term" value="P:methylamine metabolic process"/>
    <property type="evidence" value="ECO:0007669"/>
    <property type="project" value="InterPro"/>
</dbReference>
<evidence type="ECO:0000259" key="6">
    <source>
        <dbReference type="Pfam" id="PF07291"/>
    </source>
</evidence>
<evidence type="ECO:0000256" key="2">
    <source>
        <dbReference type="ARBA" id="ARBA00022692"/>
    </source>
</evidence>
<keyword evidence="4 5" id="KW-0472">Membrane</keyword>
<feature type="domain" description="Methylamine utilisation protein MauE" evidence="6">
    <location>
        <begin position="5"/>
        <end position="131"/>
    </location>
</feature>
<feature type="transmembrane region" description="Helical" evidence="5">
    <location>
        <begin position="49"/>
        <end position="67"/>
    </location>
</feature>
<evidence type="ECO:0000256" key="4">
    <source>
        <dbReference type="ARBA" id="ARBA00023136"/>
    </source>
</evidence>
<dbReference type="AlphaFoldDB" id="A0A0J7IEN4"/>
<dbReference type="STRING" id="558151.ACM46_08840"/>
<dbReference type="PATRIC" id="fig|558151.6.peg.1855"/>
<evidence type="ECO:0000256" key="5">
    <source>
        <dbReference type="SAM" id="Phobius"/>
    </source>
</evidence>
<gene>
    <name evidence="7" type="ORF">ACM46_08840</name>
</gene>
<feature type="transmembrane region" description="Helical" evidence="5">
    <location>
        <begin position="74"/>
        <end position="97"/>
    </location>
</feature>
<evidence type="ECO:0000256" key="3">
    <source>
        <dbReference type="ARBA" id="ARBA00022989"/>
    </source>
</evidence>
<reference evidence="7 8" key="1">
    <citation type="journal article" date="2013" name="Int. J. Syst. Evol. Microbiol.">
        <title>Chryseobacterium angstadtii sp. nov., isolated from a newt tank.</title>
        <authorList>
            <person name="Kirk K.E."/>
            <person name="Hoffman J.A."/>
            <person name="Smith K.A."/>
            <person name="Strahan B.L."/>
            <person name="Failor K.C."/>
            <person name="Krebs J.E."/>
            <person name="Gale A.N."/>
            <person name="Do T.D."/>
            <person name="Sontag T.C."/>
            <person name="Batties A.M."/>
            <person name="Mistiszyn K."/>
            <person name="Newman J.D."/>
        </authorList>
    </citation>
    <scope>NUCLEOTIDE SEQUENCE [LARGE SCALE GENOMIC DNA]</scope>
    <source>
        <strain evidence="7 8">KM</strain>
    </source>
</reference>
<dbReference type="EMBL" id="LFND01000003">
    <property type="protein sequence ID" value="KMQ64381.1"/>
    <property type="molecule type" value="Genomic_DNA"/>
</dbReference>
<dbReference type="InterPro" id="IPR009908">
    <property type="entry name" value="Methylamine_util_MauE"/>
</dbReference>
<feature type="transmembrane region" description="Helical" evidence="5">
    <location>
        <begin position="117"/>
        <end position="134"/>
    </location>
</feature>
<keyword evidence="2 5" id="KW-0812">Transmembrane</keyword>
<evidence type="ECO:0000313" key="7">
    <source>
        <dbReference type="EMBL" id="KMQ64381.1"/>
    </source>
</evidence>
<protein>
    <recommendedName>
        <fullName evidence="6">Methylamine utilisation protein MauE domain-containing protein</fullName>
    </recommendedName>
</protein>
<dbReference type="GO" id="GO:0016020">
    <property type="term" value="C:membrane"/>
    <property type="evidence" value="ECO:0007669"/>
    <property type="project" value="UniProtKB-SubCell"/>
</dbReference>
<name>A0A0J7IEN4_9FLAO</name>
<accession>A0A0J7IEN4</accession>
<comment type="caution">
    <text evidence="7">The sequence shown here is derived from an EMBL/GenBank/DDBJ whole genome shotgun (WGS) entry which is preliminary data.</text>
</comment>
<evidence type="ECO:0000313" key="8">
    <source>
        <dbReference type="Proteomes" id="UP000036261"/>
    </source>
</evidence>
<sequence length="148" mass="17120">MQKKRIFTEIVVVLLVILFLYTGVSKFVDFKGFTYDLNNQPFPNSLTPLLRWLIPITEISIVIALLFEKARLIGLYASLFLMSLFTIYTALVLFHVFEYVPCSCGGVIKNLTWPQHLIFNLFFVVITSLAIRVNKKNLSDHLLYNQLQ</sequence>
<dbReference type="Proteomes" id="UP000036261">
    <property type="component" value="Unassembled WGS sequence"/>
</dbReference>
<keyword evidence="8" id="KW-1185">Reference proteome</keyword>
<evidence type="ECO:0000256" key="1">
    <source>
        <dbReference type="ARBA" id="ARBA00004141"/>
    </source>
</evidence>
<keyword evidence="3 5" id="KW-1133">Transmembrane helix</keyword>
<dbReference type="Pfam" id="PF07291">
    <property type="entry name" value="MauE"/>
    <property type="match status" value="1"/>
</dbReference>
<dbReference type="RefSeq" id="WP_048506291.1">
    <property type="nucleotide sequence ID" value="NZ_LFND01000003.1"/>
</dbReference>
<organism evidence="7 8">
    <name type="scientific">Chryseobacterium angstadtii</name>
    <dbReference type="NCBI Taxonomy" id="558151"/>
    <lineage>
        <taxon>Bacteria</taxon>
        <taxon>Pseudomonadati</taxon>
        <taxon>Bacteroidota</taxon>
        <taxon>Flavobacteriia</taxon>
        <taxon>Flavobacteriales</taxon>
        <taxon>Weeksellaceae</taxon>
        <taxon>Chryseobacterium group</taxon>
        <taxon>Chryseobacterium</taxon>
    </lineage>
</organism>
<proteinExistence type="predicted"/>
<comment type="subcellular location">
    <subcellularLocation>
        <location evidence="1">Membrane</location>
        <topology evidence="1">Multi-pass membrane protein</topology>
    </subcellularLocation>
</comment>